<dbReference type="InterPro" id="IPR000237">
    <property type="entry name" value="GRIP_dom"/>
</dbReference>
<feature type="coiled-coil region" evidence="1">
    <location>
        <begin position="1126"/>
        <end position="1196"/>
    </location>
</feature>
<dbReference type="Gene3D" id="1.10.287.1490">
    <property type="match status" value="1"/>
</dbReference>
<dbReference type="Proteomes" id="UP000827284">
    <property type="component" value="Unassembled WGS sequence"/>
</dbReference>
<evidence type="ECO:0000259" key="3">
    <source>
        <dbReference type="PROSITE" id="PS50913"/>
    </source>
</evidence>
<name>A0A9P3HFD3_9FUNG</name>
<dbReference type="Gene3D" id="1.10.220.60">
    <property type="entry name" value="GRIP domain"/>
    <property type="match status" value="1"/>
</dbReference>
<proteinExistence type="predicted"/>
<feature type="compositionally biased region" description="Polar residues" evidence="2">
    <location>
        <begin position="640"/>
        <end position="659"/>
    </location>
</feature>
<feature type="compositionally biased region" description="Low complexity" evidence="2">
    <location>
        <begin position="195"/>
        <end position="229"/>
    </location>
</feature>
<dbReference type="Pfam" id="PF01465">
    <property type="entry name" value="GRIP"/>
    <property type="match status" value="1"/>
</dbReference>
<feature type="region of interest" description="Disordered" evidence="2">
    <location>
        <begin position="173"/>
        <end position="263"/>
    </location>
</feature>
<accession>A0A9P3HFD3</accession>
<organism evidence="4 5">
    <name type="scientific">Entomortierella parvispora</name>
    <dbReference type="NCBI Taxonomy" id="205924"/>
    <lineage>
        <taxon>Eukaryota</taxon>
        <taxon>Fungi</taxon>
        <taxon>Fungi incertae sedis</taxon>
        <taxon>Mucoromycota</taxon>
        <taxon>Mortierellomycotina</taxon>
        <taxon>Mortierellomycetes</taxon>
        <taxon>Mortierellales</taxon>
        <taxon>Mortierellaceae</taxon>
        <taxon>Entomortierella</taxon>
    </lineage>
</organism>
<feature type="region of interest" description="Disordered" evidence="2">
    <location>
        <begin position="1630"/>
        <end position="1649"/>
    </location>
</feature>
<feature type="region of interest" description="Disordered" evidence="2">
    <location>
        <begin position="1727"/>
        <end position="1747"/>
    </location>
</feature>
<protein>
    <recommendedName>
        <fullName evidence="3">GRIP domain-containing protein</fullName>
    </recommendedName>
</protein>
<feature type="region of interest" description="Disordered" evidence="2">
    <location>
        <begin position="977"/>
        <end position="1018"/>
    </location>
</feature>
<feature type="domain" description="GRIP" evidence="3">
    <location>
        <begin position="1807"/>
        <end position="1855"/>
    </location>
</feature>
<evidence type="ECO:0000256" key="2">
    <source>
        <dbReference type="SAM" id="MobiDB-lite"/>
    </source>
</evidence>
<reference evidence="4" key="2">
    <citation type="journal article" date="2022" name="Microbiol. Resour. Announc.">
        <title>Whole-Genome Sequence of Entomortierella parvispora E1425, a Mucoromycotan Fungus Associated with Burkholderiaceae-Related Endosymbiotic Bacteria.</title>
        <authorList>
            <person name="Herlambang A."/>
            <person name="Guo Y."/>
            <person name="Takashima Y."/>
            <person name="Narisawa K."/>
            <person name="Ohta H."/>
            <person name="Nishizawa T."/>
        </authorList>
    </citation>
    <scope>NUCLEOTIDE SEQUENCE</scope>
    <source>
        <strain evidence="4">E1425</strain>
    </source>
</reference>
<dbReference type="OrthoDB" id="1926336at2759"/>
<dbReference type="PANTHER" id="PTHR47357">
    <property type="entry name" value="COP1-INTERACTIVE PROTEIN 1"/>
    <property type="match status" value="1"/>
</dbReference>
<dbReference type="GO" id="GO:0005200">
    <property type="term" value="F:structural constituent of cytoskeleton"/>
    <property type="evidence" value="ECO:0007669"/>
    <property type="project" value="TreeGrafter"/>
</dbReference>
<feature type="region of interest" description="Disordered" evidence="2">
    <location>
        <begin position="621"/>
        <end position="659"/>
    </location>
</feature>
<feature type="region of interest" description="Disordered" evidence="2">
    <location>
        <begin position="39"/>
        <end position="63"/>
    </location>
</feature>
<evidence type="ECO:0000313" key="4">
    <source>
        <dbReference type="EMBL" id="GJJ75302.1"/>
    </source>
</evidence>
<sequence>MFSSFKEKLNTSLSTLQETRSGATTGSIGITTGTTVDSLVDTSTHDPGSTITSPTSITASSSSSSLSSTAAAAAASTSTTPASVLRQGSIGALGSSLASRFSAVGGASSSSFFRRPQTSAAASSSSSITTSATTTGAVENRASLDLISFESSGGGSGQHHRLVTLVQQLTLDPREEKADPARLSKIREEYRRRPSTSSARPSTSSSRASTSGTRPAAASTITTGSSAAIFTLEDRTERKQKNPRRQQGGDRGAFEEDDQDEDAEQLFSQEDHLSMIDLQDPLVIRRSTSTPRASHEPIRTSMGGAGAEISEEVVEKLEILQRYETRFPDLARAFKKLVHEKMAAERVLKATTALEDMADVEALEAHLQNMSTKSEMSMQEIRRLSDELRSTIKTNEAESAKQKETIESLQGQIATHLKEIDTLKADKEALVVQLEQQKQQHQKERSSDTDSIKVNSMDIHVTSTPTSPIPSPSPSLISLIDTLQSSTPIVMATPTSPSLPPQPSPTLATVASPTTPTISTMPTISTSAVKDKKQPSKVTKNKDQALRELMIRLENVLKEKNQAREEQEEAQEQLQMVQSRLEKELEVNQAMVQKMDLLQSQVAEMEEKERRVSALAKKKELELEKASEEKKGVSDEETNENTSIRQPSTSSDLSTSVTEQHLASEILELKEAISKSEQESRDASEREQEALAAKQEKERALEELHKAHQILEDSIARTEKELKESQALVKQLQESIQTMETTERDLVQALEASKQDLVETLEEVKEKQRLLELERTWREEAEASRDGLKREHETLAREAMKNREDEQLQQDQWRQQHAQSQEMVKEMTERIHTLEQELLSLTKERDELEGSLQSSVASKGELPNESEQIEQLNQELKQTMSLLETRLSEKQALESLVQEHERTIEQLKEEQDRATLDWKTRVSVLESEIMIASKQHEDERAEIRTKLADMEVLEATQSGRIQELEAKKSELAALLETLQDSTKPTGEPSKAEASSKADTSESNDRSTPQQRRISGLEELSSLKQERAELSEKLTRLERLHQGFERDSYEKVQSFEKELALLLQQKAALEAQVQEQSDLLIKEKEKEKELEQQRVAEGIERVRLELEAVRTAERFASAKVTELAKDRDQVVEKVVKLEGRLEKLRECKVGQEQSLTSRIEELTAERDQLSEELEKLKAEAEELTTDREERVKRVRQESAESILVLQSERDRALSDLALKEETLSGSQTEKQLTQERIQTLTSDLESRSTELEQVKAQLDDLRKSTSEEIEALTKEVEALKQERDSLDGQRAVLETQVQELRQSTSHQIDTLSRQVETLAQERDTLDQQRVKLESQLQESASQAEQSIQKLTVLQSDTDLLLTAKTESQEQLADLQSQIRSLTLRERDSKESLTLAKSTIHQRDQDLSTLKDKIESTEALLEQSRQQISQLEKEKQSLQEQIETLKATMTKQKQDAKSAASLNQTKHASVTLELQKLKATHVKTLQERDRIQKEKEQLTTDLSDSQEKLKRHQAEMETLQKMQESTEGQLKECQGQLKEARNRVDTLEELTSIAKRVAETKVTELEMLKSEASEFERQLKMSKEERRKESEMNRRSLKDLTQTVEQTEQTLGQEIVALKKDVADKQRQVEKLKEGKKKKEDEVEEMKQRLETREQDIEQLEEKTEELTGRRRDLELEVQHFKDLEALLAKEKTAHETTVEEFKMRENHLRTINKTLKEEVRKLQRHLPAGSSPMALSPNSPYTQSNPPQTPMQNLGSHHGGLLPKGQQLFLNSPNTPKPHSVNTSGQVVAGAPLMTPPATPRFKVKQQNEPEEVNVEYLKNVLLNFMEHKERRQQLIPVVAEMLKLSTDETKRFSKVI</sequence>
<keyword evidence="1" id="KW-0175">Coiled coil</keyword>
<dbReference type="PROSITE" id="PS50913">
    <property type="entry name" value="GRIP"/>
    <property type="match status" value="1"/>
</dbReference>
<feature type="region of interest" description="Disordered" evidence="2">
    <location>
        <begin position="800"/>
        <end position="820"/>
    </location>
</feature>
<keyword evidence="5" id="KW-1185">Reference proteome</keyword>
<feature type="region of interest" description="Disordered" evidence="2">
    <location>
        <begin position="495"/>
        <end position="522"/>
    </location>
</feature>
<feature type="compositionally biased region" description="Low complexity" evidence="2">
    <location>
        <begin position="809"/>
        <end position="820"/>
    </location>
</feature>
<dbReference type="EMBL" id="BQFW01000010">
    <property type="protein sequence ID" value="GJJ75302.1"/>
    <property type="molecule type" value="Genomic_DNA"/>
</dbReference>
<evidence type="ECO:0000256" key="1">
    <source>
        <dbReference type="SAM" id="Coils"/>
    </source>
</evidence>
<feature type="compositionally biased region" description="Low complexity" evidence="2">
    <location>
        <begin position="49"/>
        <end position="63"/>
    </location>
</feature>
<feature type="compositionally biased region" description="Polar residues" evidence="2">
    <location>
        <begin position="1735"/>
        <end position="1747"/>
    </location>
</feature>
<dbReference type="SMART" id="SM00755">
    <property type="entry name" value="Grip"/>
    <property type="match status" value="1"/>
</dbReference>
<comment type="caution">
    <text evidence="4">The sequence shown here is derived from an EMBL/GenBank/DDBJ whole genome shotgun (WGS) entry which is preliminary data.</text>
</comment>
<evidence type="ECO:0000313" key="5">
    <source>
        <dbReference type="Proteomes" id="UP000827284"/>
    </source>
</evidence>
<feature type="compositionally biased region" description="Basic and acidic residues" evidence="2">
    <location>
        <begin position="989"/>
        <end position="1004"/>
    </location>
</feature>
<feature type="compositionally biased region" description="Basic and acidic residues" evidence="2">
    <location>
        <begin position="173"/>
        <end position="192"/>
    </location>
</feature>
<gene>
    <name evidence="4" type="ORF">EMPS_07660</name>
</gene>
<feature type="compositionally biased region" description="Basic and acidic residues" evidence="2">
    <location>
        <begin position="621"/>
        <end position="634"/>
    </location>
</feature>
<feature type="compositionally biased region" description="Low complexity" evidence="2">
    <location>
        <begin position="512"/>
        <end position="522"/>
    </location>
</feature>
<reference evidence="4" key="1">
    <citation type="submission" date="2021-11" db="EMBL/GenBank/DDBJ databases">
        <authorList>
            <person name="Herlambang A."/>
            <person name="Guo Y."/>
            <person name="Takashima Y."/>
            <person name="Nishizawa T."/>
        </authorList>
    </citation>
    <scope>NUCLEOTIDE SEQUENCE</scope>
    <source>
        <strain evidence="4">E1425</strain>
    </source>
</reference>
<dbReference type="PANTHER" id="PTHR47357:SF1">
    <property type="entry name" value="SPINDLE POLE BODY COMPONENT 110"/>
    <property type="match status" value="1"/>
</dbReference>
<feature type="region of interest" description="Disordered" evidence="2">
    <location>
        <begin position="674"/>
        <end position="699"/>
    </location>
</feature>
<feature type="coiled-coil region" evidence="1">
    <location>
        <begin position="1019"/>
        <end position="1100"/>
    </location>
</feature>
<dbReference type="GO" id="GO:0005856">
    <property type="term" value="C:cytoskeleton"/>
    <property type="evidence" value="ECO:0007669"/>
    <property type="project" value="TreeGrafter"/>
</dbReference>
<feature type="coiled-coil region" evidence="1">
    <location>
        <begin position="378"/>
        <end position="444"/>
    </location>
</feature>